<proteinExistence type="predicted"/>
<feature type="transmembrane region" description="Helical" evidence="4">
    <location>
        <begin position="245"/>
        <end position="265"/>
    </location>
</feature>
<feature type="transmembrane region" description="Helical" evidence="4">
    <location>
        <begin position="365"/>
        <end position="389"/>
    </location>
</feature>
<feature type="domain" description="Major facilitator superfamily (MFS) profile" evidence="5">
    <location>
        <begin position="1"/>
        <end position="389"/>
    </location>
</feature>
<dbReference type="SUPFAM" id="SSF103473">
    <property type="entry name" value="MFS general substrate transporter"/>
    <property type="match status" value="1"/>
</dbReference>
<dbReference type="Proteomes" id="UP000035036">
    <property type="component" value="Chromosome"/>
</dbReference>
<evidence type="ECO:0000313" key="7">
    <source>
        <dbReference type="Proteomes" id="UP000035036"/>
    </source>
</evidence>
<dbReference type="PANTHER" id="PTHR23530:SF1">
    <property type="entry name" value="PERMEASE, MAJOR FACILITATOR SUPERFAMILY-RELATED"/>
    <property type="match status" value="1"/>
</dbReference>
<dbReference type="PANTHER" id="PTHR23530">
    <property type="entry name" value="TRANSPORT PROTEIN-RELATED"/>
    <property type="match status" value="1"/>
</dbReference>
<feature type="transmembrane region" description="Helical" evidence="4">
    <location>
        <begin position="92"/>
        <end position="118"/>
    </location>
</feature>
<keyword evidence="7" id="KW-1185">Reference proteome</keyword>
<organism evidence="6 7">
    <name type="scientific">Geoalkalibacter subterraneus</name>
    <dbReference type="NCBI Taxonomy" id="483547"/>
    <lineage>
        <taxon>Bacteria</taxon>
        <taxon>Pseudomonadati</taxon>
        <taxon>Thermodesulfobacteriota</taxon>
        <taxon>Desulfuromonadia</taxon>
        <taxon>Desulfuromonadales</taxon>
        <taxon>Geoalkalibacteraceae</taxon>
        <taxon>Geoalkalibacter</taxon>
    </lineage>
</organism>
<dbReference type="KEGG" id="gsb:GSUB_04875"/>
<dbReference type="GO" id="GO:0022857">
    <property type="term" value="F:transmembrane transporter activity"/>
    <property type="evidence" value="ECO:0007669"/>
    <property type="project" value="InterPro"/>
</dbReference>
<evidence type="ECO:0000256" key="3">
    <source>
        <dbReference type="ARBA" id="ARBA00023136"/>
    </source>
</evidence>
<dbReference type="InterPro" id="IPR036259">
    <property type="entry name" value="MFS_trans_sf"/>
</dbReference>
<dbReference type="InterPro" id="IPR011701">
    <property type="entry name" value="MFS"/>
</dbReference>
<keyword evidence="3 4" id="KW-0472">Membrane</keyword>
<sequence length="403" mass="44528">MTLSRNIRALYAFSFLKMTLFPMAIITLFWKDHIGLSLTEILFIQGLFSLATLLFEYPSGYLSDLLGYKLCLNMAAVLGIIGWGFYLRADSFGTVLLAELILGASFAFISGSDSALLYETLDSENRAHLYSQFEGRMLGLAQTGEAVGALFAGTLYAFLPLLPFIIQVAIWVLILLLTFSLREPQRAHAPHGGSHLSQAWGTIRHALKENRRLRAALLFSVFLGLASFYPVWLIQPFMQETGVPLTWFGPIWAGANLTVAIFSWLSHRVAFVLGTRMMAITLVGLVLAGYLGLALTAASLSFLFYYLLTAMRGLQGPMLKNCIQQQSRTGTRASIMSIKSFLFRFFFFCTGPLAGMAADRWGLNTAFLFLGIVMILVLVPAVIIFIHSITNEPAELTPGKEPS</sequence>
<evidence type="ECO:0000313" key="6">
    <source>
        <dbReference type="EMBL" id="AJF07914.1"/>
    </source>
</evidence>
<feature type="transmembrane region" description="Helical" evidence="4">
    <location>
        <begin position="277"/>
        <end position="308"/>
    </location>
</feature>
<protein>
    <submittedName>
        <fullName evidence="6">MFS transporter</fullName>
    </submittedName>
</protein>
<feature type="transmembrane region" description="Helical" evidence="4">
    <location>
        <begin position="67"/>
        <end position="86"/>
    </location>
</feature>
<evidence type="ECO:0000259" key="5">
    <source>
        <dbReference type="PROSITE" id="PS50850"/>
    </source>
</evidence>
<feature type="transmembrane region" description="Helical" evidence="4">
    <location>
        <begin position="164"/>
        <end position="181"/>
    </location>
</feature>
<evidence type="ECO:0000256" key="2">
    <source>
        <dbReference type="ARBA" id="ARBA00022989"/>
    </source>
</evidence>
<dbReference type="STRING" id="483547.GSUB_04875"/>
<feature type="transmembrane region" description="Helical" evidence="4">
    <location>
        <begin position="341"/>
        <end position="358"/>
    </location>
</feature>
<reference evidence="6 7" key="1">
    <citation type="journal article" date="2015" name="Genome Announc.">
        <title>Genomes of Geoalkalibacter ferrihydriticus Z-0531T and Geoalkalibacter subterraneus Red1T, Two Haloalkaliphilic Metal-Reducing Deltaproteobacteria.</title>
        <authorList>
            <person name="Badalamenti J.P."/>
            <person name="Krajmalnik-Brown R."/>
            <person name="Torres C.I."/>
            <person name="Bond D.R."/>
        </authorList>
    </citation>
    <scope>NUCLEOTIDE SEQUENCE [LARGE SCALE GENOMIC DNA]</scope>
    <source>
        <strain evidence="6 7">Red1</strain>
    </source>
</reference>
<dbReference type="InterPro" id="IPR020846">
    <property type="entry name" value="MFS_dom"/>
</dbReference>
<evidence type="ECO:0000256" key="4">
    <source>
        <dbReference type="SAM" id="Phobius"/>
    </source>
</evidence>
<name>A0A0B5FTB9_9BACT</name>
<dbReference type="RefSeq" id="WP_040202115.1">
    <property type="nucleotide sequence ID" value="NZ_CP010311.1"/>
</dbReference>
<keyword evidence="1 4" id="KW-0812">Transmembrane</keyword>
<dbReference type="AlphaFoldDB" id="A0A0B5FTB9"/>
<feature type="transmembrane region" description="Helical" evidence="4">
    <location>
        <begin position="9"/>
        <end position="30"/>
    </location>
</feature>
<dbReference type="PROSITE" id="PS50850">
    <property type="entry name" value="MFS"/>
    <property type="match status" value="1"/>
</dbReference>
<accession>A0A0B5FTB9</accession>
<dbReference type="Pfam" id="PF07690">
    <property type="entry name" value="MFS_1"/>
    <property type="match status" value="1"/>
</dbReference>
<feature type="transmembrane region" description="Helical" evidence="4">
    <location>
        <begin position="213"/>
        <end position="233"/>
    </location>
</feature>
<gene>
    <name evidence="6" type="ORF">GSUB_04875</name>
</gene>
<dbReference type="InterPro" id="IPR053160">
    <property type="entry name" value="MFS_DHA3_Transporter"/>
</dbReference>
<evidence type="ECO:0000256" key="1">
    <source>
        <dbReference type="ARBA" id="ARBA00022692"/>
    </source>
</evidence>
<dbReference type="Gene3D" id="1.20.1250.20">
    <property type="entry name" value="MFS general substrate transporter like domains"/>
    <property type="match status" value="1"/>
</dbReference>
<dbReference type="EMBL" id="CP010311">
    <property type="protein sequence ID" value="AJF07914.1"/>
    <property type="molecule type" value="Genomic_DNA"/>
</dbReference>
<dbReference type="HOGENOM" id="CLU_046685_2_1_7"/>
<keyword evidence="2 4" id="KW-1133">Transmembrane helix</keyword>